<evidence type="ECO:0000313" key="3">
    <source>
        <dbReference type="Proteomes" id="UP001501147"/>
    </source>
</evidence>
<comment type="caution">
    <text evidence="2">The sequence shown here is derived from an EMBL/GenBank/DDBJ whole genome shotgun (WGS) entry which is preliminary data.</text>
</comment>
<sequence>MQYSISNLNAFIILVTIGFIYELGKGALKLIVNKTLLLN</sequence>
<keyword evidence="1" id="KW-0812">Transmembrane</keyword>
<organism evidence="2 3">
    <name type="scientific">Streptomyces sanyensis</name>
    <dbReference type="NCBI Taxonomy" id="568869"/>
    <lineage>
        <taxon>Bacteria</taxon>
        <taxon>Bacillati</taxon>
        <taxon>Actinomycetota</taxon>
        <taxon>Actinomycetes</taxon>
        <taxon>Kitasatosporales</taxon>
        <taxon>Streptomycetaceae</taxon>
        <taxon>Streptomyces</taxon>
    </lineage>
</organism>
<protein>
    <submittedName>
        <fullName evidence="2">Uncharacterized protein</fullName>
    </submittedName>
</protein>
<keyword evidence="3" id="KW-1185">Reference proteome</keyword>
<keyword evidence="1" id="KW-0472">Membrane</keyword>
<dbReference type="EMBL" id="BAABJV010000059">
    <property type="protein sequence ID" value="GAA4798350.1"/>
    <property type="molecule type" value="Genomic_DNA"/>
</dbReference>
<proteinExistence type="predicted"/>
<evidence type="ECO:0000256" key="1">
    <source>
        <dbReference type="SAM" id="Phobius"/>
    </source>
</evidence>
<accession>A0ABP9BPK4</accession>
<gene>
    <name evidence="2" type="ORF">GCM10023329_58530</name>
</gene>
<feature type="transmembrane region" description="Helical" evidence="1">
    <location>
        <begin position="6"/>
        <end position="24"/>
    </location>
</feature>
<reference evidence="3" key="1">
    <citation type="journal article" date="2019" name="Int. J. Syst. Evol. Microbiol.">
        <title>The Global Catalogue of Microorganisms (GCM) 10K type strain sequencing project: providing services to taxonomists for standard genome sequencing and annotation.</title>
        <authorList>
            <consortium name="The Broad Institute Genomics Platform"/>
            <consortium name="The Broad Institute Genome Sequencing Center for Infectious Disease"/>
            <person name="Wu L."/>
            <person name="Ma J."/>
        </authorList>
    </citation>
    <scope>NUCLEOTIDE SEQUENCE [LARGE SCALE GENOMIC DNA]</scope>
    <source>
        <strain evidence="3">JCM 18324</strain>
    </source>
</reference>
<evidence type="ECO:0000313" key="2">
    <source>
        <dbReference type="EMBL" id="GAA4798350.1"/>
    </source>
</evidence>
<name>A0ABP9BPK4_9ACTN</name>
<keyword evidence="1" id="KW-1133">Transmembrane helix</keyword>
<dbReference type="Proteomes" id="UP001501147">
    <property type="component" value="Unassembled WGS sequence"/>
</dbReference>